<dbReference type="AlphaFoldDB" id="A0AAW7JZS7"/>
<dbReference type="RefSeq" id="WP_157045542.1">
    <property type="nucleotide sequence ID" value="NZ_CPYD01000012.1"/>
</dbReference>
<feature type="domain" description="N-acetyltransferase" evidence="1">
    <location>
        <begin position="16"/>
        <end position="184"/>
    </location>
</feature>
<dbReference type="Proteomes" id="UP001167864">
    <property type="component" value="Unassembled WGS sequence"/>
</dbReference>
<proteinExistence type="predicted"/>
<gene>
    <name evidence="2" type="ORF">ERS137967_03013</name>
    <name evidence="3" type="ORF">QVN42_07325</name>
</gene>
<dbReference type="InterPro" id="IPR000182">
    <property type="entry name" value="GNAT_dom"/>
</dbReference>
<evidence type="ECO:0000313" key="5">
    <source>
        <dbReference type="Proteomes" id="UP001167864"/>
    </source>
</evidence>
<dbReference type="PROSITE" id="PS51186">
    <property type="entry name" value="GNAT"/>
    <property type="match status" value="1"/>
</dbReference>
<dbReference type="InterPro" id="IPR016181">
    <property type="entry name" value="Acyl_CoA_acyltransferase"/>
</dbReference>
<accession>A0AAW7JZS7</accession>
<dbReference type="EMBL" id="JAUEHU010000006">
    <property type="protein sequence ID" value="MDN0087206.1"/>
    <property type="molecule type" value="Genomic_DNA"/>
</dbReference>
<evidence type="ECO:0000313" key="2">
    <source>
        <dbReference type="EMBL" id="CNE97472.1"/>
    </source>
</evidence>
<reference evidence="2 4" key="1">
    <citation type="submission" date="2015-03" db="EMBL/GenBank/DDBJ databases">
        <authorList>
            <consortium name="Pathogen Informatics"/>
            <person name="Murphy D."/>
        </authorList>
    </citation>
    <scope>NUCLEOTIDE SEQUENCE [LARGE SCALE GENOMIC DNA]</scope>
    <source>
        <strain evidence="2">Type strain: CIP110231</strain>
        <strain evidence="4">type strain: CIP110231</strain>
    </source>
</reference>
<dbReference type="PANTHER" id="PTHR43792">
    <property type="entry name" value="GNAT FAMILY, PUTATIVE (AFU_ORTHOLOGUE AFUA_3G00765)-RELATED-RELATED"/>
    <property type="match status" value="1"/>
</dbReference>
<name>A0AAW7JZS7_9GAMM</name>
<keyword evidence="2" id="KW-0808">Transferase</keyword>
<comment type="caution">
    <text evidence="3">The sequence shown here is derived from an EMBL/GenBank/DDBJ whole genome shotgun (WGS) entry which is preliminary data.</text>
</comment>
<reference evidence="3" key="2">
    <citation type="submission" date="2023-06" db="EMBL/GenBank/DDBJ databases">
        <authorList>
            <person name="Polev D.E."/>
            <person name="Saitova A.T."/>
            <person name="Bogumilchik E.A."/>
            <person name="Kokorina G.I."/>
            <person name="Voskresenskaia E.A."/>
        </authorList>
    </citation>
    <scope>NUCLEOTIDE SEQUENCE</scope>
    <source>
        <strain evidence="3">2145 StPb PI</strain>
    </source>
</reference>
<organism evidence="3 5">
    <name type="scientific">Yersinia nurmii</name>
    <dbReference type="NCBI Taxonomy" id="685706"/>
    <lineage>
        <taxon>Bacteria</taxon>
        <taxon>Pseudomonadati</taxon>
        <taxon>Pseudomonadota</taxon>
        <taxon>Gammaproteobacteria</taxon>
        <taxon>Enterobacterales</taxon>
        <taxon>Yersiniaceae</taxon>
        <taxon>Yersinia</taxon>
    </lineage>
</organism>
<dbReference type="Pfam" id="PF13302">
    <property type="entry name" value="Acetyltransf_3"/>
    <property type="match status" value="1"/>
</dbReference>
<keyword evidence="4" id="KW-1185">Reference proteome</keyword>
<dbReference type="PANTHER" id="PTHR43792:SF1">
    <property type="entry name" value="N-ACETYLTRANSFERASE DOMAIN-CONTAINING PROTEIN"/>
    <property type="match status" value="1"/>
</dbReference>
<protein>
    <submittedName>
        <fullName evidence="2">Acetyl transferase</fullName>
    </submittedName>
    <submittedName>
        <fullName evidence="3">GNAT family N-acetyltransferase</fullName>
    </submittedName>
</protein>
<dbReference type="EMBL" id="CPYD01000012">
    <property type="protein sequence ID" value="CNE97472.1"/>
    <property type="molecule type" value="Genomic_DNA"/>
</dbReference>
<evidence type="ECO:0000313" key="3">
    <source>
        <dbReference type="EMBL" id="MDN0087206.1"/>
    </source>
</evidence>
<sequence length="189" mass="21833">MREHVVRVIEFDTERLRLRQWCQEDRSFYAQLNRDPQVMAYFPAPLSRAESDAMADRCEAFIAERGWGLWAVELKESGQFIGSVGLNIPTATLPFTPCVEIGWRLAFSFWGKGLAHEAATRVLQAGFEQLALPEIVSFTALINLRSQAVMERLGMERQKPDFDHPSVAVGHPLRKHCWYRLTREQWITR</sequence>
<evidence type="ECO:0000259" key="1">
    <source>
        <dbReference type="PROSITE" id="PS51186"/>
    </source>
</evidence>
<dbReference type="InterPro" id="IPR051531">
    <property type="entry name" value="N-acetyltransferase"/>
</dbReference>
<dbReference type="GO" id="GO:0016747">
    <property type="term" value="F:acyltransferase activity, transferring groups other than amino-acyl groups"/>
    <property type="evidence" value="ECO:0007669"/>
    <property type="project" value="InterPro"/>
</dbReference>
<dbReference type="Gene3D" id="3.40.630.30">
    <property type="match status" value="1"/>
</dbReference>
<dbReference type="SUPFAM" id="SSF55729">
    <property type="entry name" value="Acyl-CoA N-acyltransferases (Nat)"/>
    <property type="match status" value="1"/>
</dbReference>
<evidence type="ECO:0000313" key="4">
    <source>
        <dbReference type="Proteomes" id="UP000040578"/>
    </source>
</evidence>
<dbReference type="Proteomes" id="UP000040578">
    <property type="component" value="Unassembled WGS sequence"/>
</dbReference>